<protein>
    <recommendedName>
        <fullName evidence="5">tRNA (cytidine/uridine-2'-O-)-methyltransferase TrmJ</fullName>
        <ecNumber evidence="5">2.1.1.200</ecNumber>
    </recommendedName>
    <alternativeName>
        <fullName evidence="5">tRNA (cytidine(32)/uridine(32)-2'-O)-methyltransferase</fullName>
    </alternativeName>
    <alternativeName>
        <fullName evidence="5">tRNA Cm32/Um32 methyltransferase</fullName>
    </alternativeName>
</protein>
<accession>A0A1L3GIY2</accession>
<dbReference type="GO" id="GO:0003723">
    <property type="term" value="F:RNA binding"/>
    <property type="evidence" value="ECO:0007669"/>
    <property type="project" value="InterPro"/>
</dbReference>
<dbReference type="Gene3D" id="3.40.1280.10">
    <property type="match status" value="1"/>
</dbReference>
<dbReference type="EMBL" id="CP015518">
    <property type="protein sequence ID" value="APG25893.1"/>
    <property type="molecule type" value="Genomic_DNA"/>
</dbReference>
<comment type="subunit">
    <text evidence="5">Homodimer.</text>
</comment>
<evidence type="ECO:0000256" key="2">
    <source>
        <dbReference type="ARBA" id="ARBA00022603"/>
    </source>
</evidence>
<dbReference type="PANTHER" id="PTHR42786:SF2">
    <property type="entry name" value="TRNA (CYTIDINE_URIDINE-2'-O-)-METHYLTRANSFERASE TRMJ"/>
    <property type="match status" value="1"/>
</dbReference>
<comment type="catalytic activity">
    <reaction evidence="5">
        <text>uridine(32) in tRNA + S-adenosyl-L-methionine = 2'-O-methyluridine(32) in tRNA + S-adenosyl-L-homocysteine + H(+)</text>
        <dbReference type="Rhea" id="RHEA:42936"/>
        <dbReference type="Rhea" id="RHEA-COMP:10107"/>
        <dbReference type="Rhea" id="RHEA-COMP:10290"/>
        <dbReference type="ChEBI" id="CHEBI:15378"/>
        <dbReference type="ChEBI" id="CHEBI:57856"/>
        <dbReference type="ChEBI" id="CHEBI:59789"/>
        <dbReference type="ChEBI" id="CHEBI:65315"/>
        <dbReference type="ChEBI" id="CHEBI:74478"/>
        <dbReference type="EC" id="2.1.1.200"/>
    </reaction>
</comment>
<comment type="similarity">
    <text evidence="1">Belongs to the class IV-like SAM-binding methyltransferase superfamily. RNA methyltransferase TrmH family.</text>
</comment>
<keyword evidence="2 5" id="KW-0489">Methyltransferase</keyword>
<dbReference type="InterPro" id="IPR001537">
    <property type="entry name" value="SpoU_MeTrfase"/>
</dbReference>
<dbReference type="GO" id="GO:0160206">
    <property type="term" value="F:tRNA (cytidine(32)/uridine(32)-2'-O)-methyltransferase activity"/>
    <property type="evidence" value="ECO:0007669"/>
    <property type="project" value="UniProtKB-EC"/>
</dbReference>
<dbReference type="EC" id="2.1.1.200" evidence="5"/>
<dbReference type="STRING" id="29542.A6070_07420"/>
<keyword evidence="8" id="KW-1185">Reference proteome</keyword>
<evidence type="ECO:0000256" key="3">
    <source>
        <dbReference type="ARBA" id="ARBA00022679"/>
    </source>
</evidence>
<dbReference type="SUPFAM" id="SSF75217">
    <property type="entry name" value="alpha/beta knot"/>
    <property type="match status" value="1"/>
</dbReference>
<sequence length="246" mass="27647">MSMKSENVAVVLVEPQGPLNIGSVCRAMMNFGFSDLRLVNPVADHLCDDARRMAVKASALLEGARIFSDLQSALSDCRLAMGTTRRFGKYREDFLHPDDAAKEFASVTFSGRVAWVFGREDKGLETAELDLCQRFVTIPTDDACPSMNLAQSVSICLYETARARARAIGKTGGRKTFSSLEVVEGMFQHMRSTLTDIGFLDPQNPDHILRSFRRIFGRAGLNDREVRILRGLWSRLDWLNNQRRDH</sequence>
<dbReference type="CDD" id="cd18093">
    <property type="entry name" value="SpoU-like_TrmJ"/>
    <property type="match status" value="1"/>
</dbReference>
<evidence type="ECO:0000256" key="4">
    <source>
        <dbReference type="ARBA" id="ARBA00022691"/>
    </source>
</evidence>
<dbReference type="Pfam" id="PF00588">
    <property type="entry name" value="SpoU_methylase"/>
    <property type="match status" value="1"/>
</dbReference>
<keyword evidence="5" id="KW-0963">Cytoplasm</keyword>
<name>A0A1L3GIY2_SYNAC</name>
<dbReference type="GO" id="GO:0005829">
    <property type="term" value="C:cytosol"/>
    <property type="evidence" value="ECO:0007669"/>
    <property type="project" value="TreeGrafter"/>
</dbReference>
<gene>
    <name evidence="5" type="primary">trmJ</name>
    <name evidence="7" type="ORF">A7E75_13390</name>
</gene>
<proteinExistence type="inferred from homology"/>
<dbReference type="PIRSF" id="PIRSF004808">
    <property type="entry name" value="LasT"/>
    <property type="match status" value="1"/>
</dbReference>
<comment type="subcellular location">
    <subcellularLocation>
        <location evidence="5">Cytoplasm</location>
    </subcellularLocation>
</comment>
<evidence type="ECO:0000256" key="5">
    <source>
        <dbReference type="RuleBase" id="RU362024"/>
    </source>
</evidence>
<keyword evidence="3 7" id="KW-0808">Transferase</keyword>
<evidence type="ECO:0000259" key="6">
    <source>
        <dbReference type="Pfam" id="PF00588"/>
    </source>
</evidence>
<dbReference type="InterPro" id="IPR029026">
    <property type="entry name" value="tRNA_m1G_MTases_N"/>
</dbReference>
<dbReference type="AlphaFoldDB" id="A0A1L3GIY2"/>
<comment type="catalytic activity">
    <reaction evidence="5">
        <text>cytidine(32) in tRNA + S-adenosyl-L-methionine = 2'-O-methylcytidine(32) in tRNA + S-adenosyl-L-homocysteine + H(+)</text>
        <dbReference type="Rhea" id="RHEA:42932"/>
        <dbReference type="Rhea" id="RHEA-COMP:10288"/>
        <dbReference type="Rhea" id="RHEA-COMP:10289"/>
        <dbReference type="ChEBI" id="CHEBI:15378"/>
        <dbReference type="ChEBI" id="CHEBI:57856"/>
        <dbReference type="ChEBI" id="CHEBI:59789"/>
        <dbReference type="ChEBI" id="CHEBI:74495"/>
        <dbReference type="ChEBI" id="CHEBI:82748"/>
        <dbReference type="EC" id="2.1.1.200"/>
    </reaction>
</comment>
<dbReference type="GO" id="GO:0106339">
    <property type="term" value="F:tRNA (cytidine(32)-2'-O)-methyltransferase activity"/>
    <property type="evidence" value="ECO:0007669"/>
    <property type="project" value="RHEA"/>
</dbReference>
<dbReference type="NCBIfam" id="TIGR00050">
    <property type="entry name" value="rRNA_methyl_1"/>
    <property type="match status" value="1"/>
</dbReference>
<keyword evidence="4 5" id="KW-0949">S-adenosyl-L-methionine</keyword>
<dbReference type="PANTHER" id="PTHR42786">
    <property type="entry name" value="TRNA/RRNA METHYLTRANSFERASE"/>
    <property type="match status" value="1"/>
</dbReference>
<dbReference type="InterPro" id="IPR004384">
    <property type="entry name" value="RNA_MeTrfase_TrmJ/LasT"/>
</dbReference>
<dbReference type="Gene3D" id="1.10.8.590">
    <property type="match status" value="1"/>
</dbReference>
<evidence type="ECO:0000313" key="8">
    <source>
        <dbReference type="Proteomes" id="UP000182264"/>
    </source>
</evidence>
<dbReference type="Proteomes" id="UP000182264">
    <property type="component" value="Chromosome"/>
</dbReference>
<comment type="function">
    <text evidence="5">Catalyzes the formation of 2'O-methylated cytidine (Cm32) or 2'O-methylated uridine (Um32) at position 32 in tRNA.</text>
</comment>
<feature type="domain" description="tRNA/rRNA methyltransferase SpoU type" evidence="6">
    <location>
        <begin position="8"/>
        <end position="158"/>
    </location>
</feature>
<dbReference type="InterPro" id="IPR029028">
    <property type="entry name" value="Alpha/beta_knot_MTases"/>
</dbReference>
<evidence type="ECO:0000256" key="1">
    <source>
        <dbReference type="ARBA" id="ARBA00007228"/>
    </source>
</evidence>
<evidence type="ECO:0000313" key="7">
    <source>
        <dbReference type="EMBL" id="APG25893.1"/>
    </source>
</evidence>
<keyword evidence="5" id="KW-0819">tRNA processing</keyword>
<organism evidence="7 8">
    <name type="scientific">Syntrophotalea acetylenica</name>
    <name type="common">Pelobacter acetylenicus</name>
    <dbReference type="NCBI Taxonomy" id="29542"/>
    <lineage>
        <taxon>Bacteria</taxon>
        <taxon>Pseudomonadati</taxon>
        <taxon>Thermodesulfobacteriota</taxon>
        <taxon>Desulfuromonadia</taxon>
        <taxon>Desulfuromonadales</taxon>
        <taxon>Syntrophotaleaceae</taxon>
        <taxon>Syntrophotalea</taxon>
    </lineage>
</organism>
<dbReference type="GO" id="GO:0002128">
    <property type="term" value="P:tRNA nucleoside ribose methylation"/>
    <property type="evidence" value="ECO:0007669"/>
    <property type="project" value="TreeGrafter"/>
</dbReference>
<reference evidence="7 8" key="1">
    <citation type="journal article" date="2017" name="Genome Announc.">
        <title>Complete Genome Sequences of Two Acetylene-Fermenting Pelobacter acetylenicus Strains.</title>
        <authorList>
            <person name="Sutton J.M."/>
            <person name="Baesman S.M."/>
            <person name="Fierst J.L."/>
            <person name="Poret-Peterson A.T."/>
            <person name="Oremland R.S."/>
            <person name="Dunlap D.S."/>
            <person name="Akob D.M."/>
        </authorList>
    </citation>
    <scope>NUCLEOTIDE SEQUENCE [LARGE SCALE GENOMIC DNA]</scope>
    <source>
        <strain evidence="7 8">DSM 3247</strain>
    </source>
</reference>